<keyword evidence="1" id="KW-0812">Transmembrane</keyword>
<feature type="transmembrane region" description="Helical" evidence="1">
    <location>
        <begin position="119"/>
        <end position="141"/>
    </location>
</feature>
<keyword evidence="4" id="KW-1185">Reference proteome</keyword>
<dbReference type="GO" id="GO:0009941">
    <property type="term" value="C:chloroplast envelope"/>
    <property type="evidence" value="ECO:0007669"/>
    <property type="project" value="TreeGrafter"/>
</dbReference>
<feature type="transmembrane region" description="Helical" evidence="1">
    <location>
        <begin position="227"/>
        <end position="253"/>
    </location>
</feature>
<proteinExistence type="predicted"/>
<feature type="chain" id="PRO_5043608633" evidence="2">
    <location>
        <begin position="23"/>
        <end position="263"/>
    </location>
</feature>
<evidence type="ECO:0000313" key="4">
    <source>
        <dbReference type="Proteomes" id="UP001159364"/>
    </source>
</evidence>
<protein>
    <submittedName>
        <fullName evidence="3">Uncharacterized protein</fullName>
    </submittedName>
</protein>
<name>A0AAV8T715_9ROSI</name>
<feature type="transmembrane region" description="Helical" evidence="1">
    <location>
        <begin position="94"/>
        <end position="113"/>
    </location>
</feature>
<feature type="transmembrane region" description="Helical" evidence="1">
    <location>
        <begin position="62"/>
        <end position="82"/>
    </location>
</feature>
<dbReference type="Proteomes" id="UP001159364">
    <property type="component" value="Linkage Group LG06"/>
</dbReference>
<comment type="caution">
    <text evidence="3">The sequence shown here is derived from an EMBL/GenBank/DDBJ whole genome shotgun (WGS) entry which is preliminary data.</text>
</comment>
<reference evidence="3 4" key="1">
    <citation type="submission" date="2021-09" db="EMBL/GenBank/DDBJ databases">
        <title>Genomic insights and catalytic innovation underlie evolution of tropane alkaloids biosynthesis.</title>
        <authorList>
            <person name="Wang Y.-J."/>
            <person name="Tian T."/>
            <person name="Huang J.-P."/>
            <person name="Huang S.-X."/>
        </authorList>
    </citation>
    <scope>NUCLEOTIDE SEQUENCE [LARGE SCALE GENOMIC DNA]</scope>
    <source>
        <strain evidence="3">KIB-2018</strain>
        <tissue evidence="3">Leaf</tissue>
    </source>
</reference>
<feature type="signal peptide" evidence="2">
    <location>
        <begin position="1"/>
        <end position="22"/>
    </location>
</feature>
<dbReference type="InterPro" id="IPR034628">
    <property type="entry name" value="MEX1/MEX1-like"/>
</dbReference>
<feature type="transmembrane region" description="Helical" evidence="1">
    <location>
        <begin position="148"/>
        <end position="165"/>
    </location>
</feature>
<organism evidence="3 4">
    <name type="scientific">Erythroxylum novogranatense</name>
    <dbReference type="NCBI Taxonomy" id="1862640"/>
    <lineage>
        <taxon>Eukaryota</taxon>
        <taxon>Viridiplantae</taxon>
        <taxon>Streptophyta</taxon>
        <taxon>Embryophyta</taxon>
        <taxon>Tracheophyta</taxon>
        <taxon>Spermatophyta</taxon>
        <taxon>Magnoliopsida</taxon>
        <taxon>eudicotyledons</taxon>
        <taxon>Gunneridae</taxon>
        <taxon>Pentapetalae</taxon>
        <taxon>rosids</taxon>
        <taxon>fabids</taxon>
        <taxon>Malpighiales</taxon>
        <taxon>Erythroxylaceae</taxon>
        <taxon>Erythroxylum</taxon>
    </lineage>
</organism>
<dbReference type="GO" id="GO:0005363">
    <property type="term" value="F:maltose transmembrane transporter activity"/>
    <property type="evidence" value="ECO:0007669"/>
    <property type="project" value="TreeGrafter"/>
</dbReference>
<sequence>MSLRRLLLPIRLLALLLLPKDQNNFPLFKAHLVGDSRFLLLASSGFKIILNARNLMASNKTALLAVPWLGMLTGLLGNLSLLSSFAKKREKEAVVVQTLGVLSIYIVLSQLAMGDAMPLPLFVATPVVVATGLVLNFLNYFGMLNAKIWHFWEDFITVGGVSVLPQARTGKLPTKGVKFVESVSGWTATLLFMWMPVSQMLCLFVISCDSEASCGVLEMNSNIDPRGLLALLGLHFSMDTGIYYACSALILSAGNSLWHQLLV</sequence>
<evidence type="ECO:0000256" key="1">
    <source>
        <dbReference type="SAM" id="Phobius"/>
    </source>
</evidence>
<keyword evidence="1" id="KW-0472">Membrane</keyword>
<dbReference type="AlphaFoldDB" id="A0AAV8T715"/>
<accession>A0AAV8T715</accession>
<gene>
    <name evidence="3" type="ORF">K2173_006620</name>
</gene>
<evidence type="ECO:0000256" key="2">
    <source>
        <dbReference type="SAM" id="SignalP"/>
    </source>
</evidence>
<keyword evidence="1" id="KW-1133">Transmembrane helix</keyword>
<dbReference type="PANTHER" id="PTHR34809:SF1">
    <property type="entry name" value="MALTOSE EXCESS PROTEIN 1, CHLOROPLASTIC-RELATED"/>
    <property type="match status" value="1"/>
</dbReference>
<feature type="transmembrane region" description="Helical" evidence="1">
    <location>
        <begin position="185"/>
        <end position="206"/>
    </location>
</feature>
<evidence type="ECO:0000313" key="3">
    <source>
        <dbReference type="EMBL" id="KAJ8762018.1"/>
    </source>
</evidence>
<dbReference type="PANTHER" id="PTHR34809">
    <property type="entry name" value="MALTOSE EXCESS PROTEIN 1, CHLOROPLASTIC-RELATED"/>
    <property type="match status" value="1"/>
</dbReference>
<keyword evidence="2" id="KW-0732">Signal</keyword>
<dbReference type="EMBL" id="JAIWQS010000006">
    <property type="protein sequence ID" value="KAJ8762018.1"/>
    <property type="molecule type" value="Genomic_DNA"/>
</dbReference>